<protein>
    <submittedName>
        <fullName evidence="1">Uncharacterized protein</fullName>
    </submittedName>
</protein>
<reference evidence="1" key="1">
    <citation type="journal article" date="2023" name="Science">
        <title>Genome structures resolve the early diversification of teleost fishes.</title>
        <authorList>
            <person name="Parey E."/>
            <person name="Louis A."/>
            <person name="Montfort J."/>
            <person name="Bouchez O."/>
            <person name="Roques C."/>
            <person name="Iampietro C."/>
            <person name="Lluch J."/>
            <person name="Castinel A."/>
            <person name="Donnadieu C."/>
            <person name="Desvignes T."/>
            <person name="Floi Bucao C."/>
            <person name="Jouanno E."/>
            <person name="Wen M."/>
            <person name="Mejri S."/>
            <person name="Dirks R."/>
            <person name="Jansen H."/>
            <person name="Henkel C."/>
            <person name="Chen W.J."/>
            <person name="Zahm M."/>
            <person name="Cabau C."/>
            <person name="Klopp C."/>
            <person name="Thompson A.W."/>
            <person name="Robinson-Rechavi M."/>
            <person name="Braasch I."/>
            <person name="Lecointre G."/>
            <person name="Bobe J."/>
            <person name="Postlethwait J.H."/>
            <person name="Berthelot C."/>
            <person name="Roest Crollius H."/>
            <person name="Guiguen Y."/>
        </authorList>
    </citation>
    <scope>NUCLEOTIDE SEQUENCE</scope>
    <source>
        <strain evidence="1">NC1722</strain>
    </source>
</reference>
<dbReference type="GO" id="GO:0003676">
    <property type="term" value="F:nucleic acid binding"/>
    <property type="evidence" value="ECO:0007669"/>
    <property type="project" value="InterPro"/>
</dbReference>
<organism evidence="1 2">
    <name type="scientific">Aldrovandia affinis</name>
    <dbReference type="NCBI Taxonomy" id="143900"/>
    <lineage>
        <taxon>Eukaryota</taxon>
        <taxon>Metazoa</taxon>
        <taxon>Chordata</taxon>
        <taxon>Craniata</taxon>
        <taxon>Vertebrata</taxon>
        <taxon>Euteleostomi</taxon>
        <taxon>Actinopterygii</taxon>
        <taxon>Neopterygii</taxon>
        <taxon>Teleostei</taxon>
        <taxon>Notacanthiformes</taxon>
        <taxon>Halosauridae</taxon>
        <taxon>Aldrovandia</taxon>
    </lineage>
</organism>
<dbReference type="PANTHER" id="PTHR47331">
    <property type="entry name" value="PHD-TYPE DOMAIN-CONTAINING PROTEIN"/>
    <property type="match status" value="1"/>
</dbReference>
<comment type="caution">
    <text evidence="1">The sequence shown here is derived from an EMBL/GenBank/DDBJ whole genome shotgun (WGS) entry which is preliminary data.</text>
</comment>
<dbReference type="Proteomes" id="UP001221898">
    <property type="component" value="Unassembled WGS sequence"/>
</dbReference>
<sequence>MADLPCDRVLPDESPFTNTGIDYFGPFKVKRGRSIVKRYSVIFTCLAIRAVHIESKPSLPPGLFVKEDLYTHRRWKQIQYMSDIFWKR</sequence>
<keyword evidence="2" id="KW-1185">Reference proteome</keyword>
<accession>A0AAD7TF33</accession>
<dbReference type="PANTHER" id="PTHR47331:SF1">
    <property type="entry name" value="GAG-LIKE PROTEIN"/>
    <property type="match status" value="1"/>
</dbReference>
<evidence type="ECO:0000313" key="2">
    <source>
        <dbReference type="Proteomes" id="UP001221898"/>
    </source>
</evidence>
<proteinExistence type="predicted"/>
<dbReference type="Gene3D" id="3.30.420.10">
    <property type="entry name" value="Ribonuclease H-like superfamily/Ribonuclease H"/>
    <property type="match status" value="1"/>
</dbReference>
<dbReference type="EMBL" id="JAINUG010000001">
    <property type="protein sequence ID" value="KAJ8418878.1"/>
    <property type="molecule type" value="Genomic_DNA"/>
</dbReference>
<gene>
    <name evidence="1" type="ORF">AAFF_G00003770</name>
</gene>
<dbReference type="AlphaFoldDB" id="A0AAD7TF33"/>
<evidence type="ECO:0000313" key="1">
    <source>
        <dbReference type="EMBL" id="KAJ8418878.1"/>
    </source>
</evidence>
<name>A0AAD7TF33_9TELE</name>
<dbReference type="InterPro" id="IPR036397">
    <property type="entry name" value="RNaseH_sf"/>
</dbReference>